<accession>A0ACC6KYZ5</accession>
<gene>
    <name evidence="1" type="ORF">J2X78_003047</name>
</gene>
<proteinExistence type="predicted"/>
<evidence type="ECO:0000313" key="2">
    <source>
        <dbReference type="Proteomes" id="UP001246858"/>
    </source>
</evidence>
<dbReference type="EMBL" id="JAVDTF010000002">
    <property type="protein sequence ID" value="MDR6784482.1"/>
    <property type="molecule type" value="Genomic_DNA"/>
</dbReference>
<organism evidence="1 2">
    <name type="scientific">Pedobacter africanus</name>
    <dbReference type="NCBI Taxonomy" id="151894"/>
    <lineage>
        <taxon>Bacteria</taxon>
        <taxon>Pseudomonadati</taxon>
        <taxon>Bacteroidota</taxon>
        <taxon>Sphingobacteriia</taxon>
        <taxon>Sphingobacteriales</taxon>
        <taxon>Sphingobacteriaceae</taxon>
        <taxon>Pedobacter</taxon>
    </lineage>
</organism>
<protein>
    <submittedName>
        <fullName evidence="1">Uncharacterized protein</fullName>
    </submittedName>
</protein>
<comment type="caution">
    <text evidence="1">The sequence shown here is derived from an EMBL/GenBank/DDBJ whole genome shotgun (WGS) entry which is preliminary data.</text>
</comment>
<keyword evidence="2" id="KW-1185">Reference proteome</keyword>
<evidence type="ECO:0000313" key="1">
    <source>
        <dbReference type="EMBL" id="MDR6784482.1"/>
    </source>
</evidence>
<dbReference type="Proteomes" id="UP001246858">
    <property type="component" value="Unassembled WGS sequence"/>
</dbReference>
<sequence>MERKEVILLLNKYKAGTCSKEEQALLESWYLQHDVNAIAEISPEELSQDLLLMRNGLPLQQPVRPGFSTWSFIGVAAAVLLVVSVGLVFFIGNGNFKNPFGGPAYANDVPPGKSTAMLTLANGETIGLSEAKSGIVIDASKLAYNDGSSISIPNEDKTVEMTMRTPAGGTYQVILPDGSKVWLNSGSSLKFPQVFKAGERRVELTGEAYFEVAKNKEHPFVVKSRNQQVTVLGTHFNISAYENDNLTKTTLLEGAVLVALDNLQKRNDDSGYTVLSPGKQAISNGRNLDVKNADLDEAVSWKNGYFRFNDEKLNSVMQKIARWYNIEVIYKDKPTEEGFTGTISRASNISEVLSMLERTKTVRFEIEGRRVMVMN</sequence>
<reference evidence="1" key="1">
    <citation type="submission" date="2023-07" db="EMBL/GenBank/DDBJ databases">
        <title>Sorghum-associated microbial communities from plants grown in Nebraska, USA.</title>
        <authorList>
            <person name="Schachtman D."/>
        </authorList>
    </citation>
    <scope>NUCLEOTIDE SEQUENCE</scope>
    <source>
        <strain evidence="1">2697</strain>
    </source>
</reference>
<name>A0ACC6KYZ5_9SPHI</name>